<sequence length="66" mass="8029">MRLHRTVQIQQYRHISWPPIHLYGIELPGPNVLLQNNSRNSRLFHYMKKYNQLQMMQNNVIQQLSI</sequence>
<name>A0A0A9ERE6_ARUDO</name>
<evidence type="ECO:0000313" key="1">
    <source>
        <dbReference type="EMBL" id="JAE02642.1"/>
    </source>
</evidence>
<dbReference type="EMBL" id="GBRH01195254">
    <property type="protein sequence ID" value="JAE02642.1"/>
    <property type="molecule type" value="Transcribed_RNA"/>
</dbReference>
<reference evidence="1" key="1">
    <citation type="submission" date="2014-09" db="EMBL/GenBank/DDBJ databases">
        <authorList>
            <person name="Magalhaes I.L.F."/>
            <person name="Oliveira U."/>
            <person name="Santos F.R."/>
            <person name="Vidigal T.H.D.A."/>
            <person name="Brescovit A.D."/>
            <person name="Santos A.J."/>
        </authorList>
    </citation>
    <scope>NUCLEOTIDE SEQUENCE</scope>
    <source>
        <tissue evidence="1">Shoot tissue taken approximately 20 cm above the soil surface</tissue>
    </source>
</reference>
<organism evidence="1">
    <name type="scientific">Arundo donax</name>
    <name type="common">Giant reed</name>
    <name type="synonym">Donax arundinaceus</name>
    <dbReference type="NCBI Taxonomy" id="35708"/>
    <lineage>
        <taxon>Eukaryota</taxon>
        <taxon>Viridiplantae</taxon>
        <taxon>Streptophyta</taxon>
        <taxon>Embryophyta</taxon>
        <taxon>Tracheophyta</taxon>
        <taxon>Spermatophyta</taxon>
        <taxon>Magnoliopsida</taxon>
        <taxon>Liliopsida</taxon>
        <taxon>Poales</taxon>
        <taxon>Poaceae</taxon>
        <taxon>PACMAD clade</taxon>
        <taxon>Arundinoideae</taxon>
        <taxon>Arundineae</taxon>
        <taxon>Arundo</taxon>
    </lineage>
</organism>
<proteinExistence type="predicted"/>
<reference evidence="1" key="2">
    <citation type="journal article" date="2015" name="Data Brief">
        <title>Shoot transcriptome of the giant reed, Arundo donax.</title>
        <authorList>
            <person name="Barrero R.A."/>
            <person name="Guerrero F.D."/>
            <person name="Moolhuijzen P."/>
            <person name="Goolsby J.A."/>
            <person name="Tidwell J."/>
            <person name="Bellgard S.E."/>
            <person name="Bellgard M.I."/>
        </authorList>
    </citation>
    <scope>NUCLEOTIDE SEQUENCE</scope>
    <source>
        <tissue evidence="1">Shoot tissue taken approximately 20 cm above the soil surface</tissue>
    </source>
</reference>
<protein>
    <submittedName>
        <fullName evidence="1">Uncharacterized protein</fullName>
    </submittedName>
</protein>
<dbReference type="AlphaFoldDB" id="A0A0A9ERE6"/>
<accession>A0A0A9ERE6</accession>